<evidence type="ECO:0000256" key="1">
    <source>
        <dbReference type="ARBA" id="ARBA00001974"/>
    </source>
</evidence>
<name>A0A7M1ATM8_9BACT</name>
<dbReference type="RefSeq" id="WP_193114172.1">
    <property type="nucleotide sequence ID" value="NZ_CP041165.1"/>
</dbReference>
<evidence type="ECO:0000259" key="6">
    <source>
        <dbReference type="Pfam" id="PF07992"/>
    </source>
</evidence>
<protein>
    <submittedName>
        <fullName evidence="7">NAD(P)/FAD-dependent oxidoreductase</fullName>
    </submittedName>
</protein>
<keyword evidence="5" id="KW-0560">Oxidoreductase</keyword>
<evidence type="ECO:0000256" key="3">
    <source>
        <dbReference type="ARBA" id="ARBA00022630"/>
    </source>
</evidence>
<accession>A0A7M1ATM8</accession>
<evidence type="ECO:0000313" key="7">
    <source>
        <dbReference type="EMBL" id="QOP40750.1"/>
    </source>
</evidence>
<evidence type="ECO:0000313" key="8">
    <source>
        <dbReference type="Proteomes" id="UP000593910"/>
    </source>
</evidence>
<comment type="similarity">
    <text evidence="2">Belongs to the NADH dehydrogenase family.</text>
</comment>
<comment type="cofactor">
    <cofactor evidence="1">
        <name>FAD</name>
        <dbReference type="ChEBI" id="CHEBI:57692"/>
    </cofactor>
</comment>
<organism evidence="7 8">
    <name type="scientific">Sulfurimonas marina</name>
    <dbReference type="NCBI Taxonomy" id="2590551"/>
    <lineage>
        <taxon>Bacteria</taxon>
        <taxon>Pseudomonadati</taxon>
        <taxon>Campylobacterota</taxon>
        <taxon>Epsilonproteobacteria</taxon>
        <taxon>Campylobacterales</taxon>
        <taxon>Sulfurimonadaceae</taxon>
        <taxon>Sulfurimonas</taxon>
    </lineage>
</organism>
<evidence type="ECO:0000256" key="2">
    <source>
        <dbReference type="ARBA" id="ARBA00005272"/>
    </source>
</evidence>
<keyword evidence="4" id="KW-0274">FAD</keyword>
<dbReference type="PRINTS" id="PR00411">
    <property type="entry name" value="PNDRDTASEI"/>
</dbReference>
<dbReference type="SUPFAM" id="SSF51905">
    <property type="entry name" value="FAD/NAD(P)-binding domain"/>
    <property type="match status" value="2"/>
</dbReference>
<dbReference type="PRINTS" id="PR00368">
    <property type="entry name" value="FADPNR"/>
</dbReference>
<dbReference type="PANTHER" id="PTHR42913:SF3">
    <property type="entry name" value="64 KDA MITOCHONDRIAL NADH DEHYDROGENASE (EUROFUNG)"/>
    <property type="match status" value="1"/>
</dbReference>
<gene>
    <name evidence="7" type="ORF">FJR03_02940</name>
</gene>
<evidence type="ECO:0000256" key="5">
    <source>
        <dbReference type="ARBA" id="ARBA00023002"/>
    </source>
</evidence>
<keyword evidence="8" id="KW-1185">Reference proteome</keyword>
<sequence length="401" mass="45180">MKKVAVIGAGYGGLRAIENLANNKEVSLYLFDENSYHYLQTEAYGYIAGRFDLHDVALDLQNWCHGFKNRVNFIQEKVTFIDSRNNNVQTENGKYDFDYLIIASGARTNFFKQISGLDQYGFGVKKLFRSHGFRTAFEKLLYEKLVEEKSHGKLMNLAIGGAGLSGVEIAAEMADVVARQTKSIGESAQELQIYLIDASETILPGMSEYIINNTQKRLEELGVKIITNSFIDSVDKDTIYFKDKTELEYTFMIFTGGIIANTIEMDKEVQTNRIGQYICNDTLRIDENIFAIGDCAELTSKSGNILPPTAQTAERSAEYVAKSILKLLEEKELQPFKAKVDGVFVALGGYYAVGELFSFIKVKGKFAYILKKLITKSYYIGLKLRLNTGFMKRTSLEKENL</sequence>
<dbReference type="GO" id="GO:0003955">
    <property type="term" value="F:NAD(P)H dehydrogenase (quinone) activity"/>
    <property type="evidence" value="ECO:0007669"/>
    <property type="project" value="TreeGrafter"/>
</dbReference>
<keyword evidence="3" id="KW-0285">Flavoprotein</keyword>
<dbReference type="EMBL" id="CP041165">
    <property type="protein sequence ID" value="QOP40750.1"/>
    <property type="molecule type" value="Genomic_DNA"/>
</dbReference>
<proteinExistence type="inferred from homology"/>
<dbReference type="Gene3D" id="3.50.50.100">
    <property type="match status" value="1"/>
</dbReference>
<dbReference type="KEGG" id="smax:FJR03_02940"/>
<dbReference type="InterPro" id="IPR051169">
    <property type="entry name" value="NADH-Q_oxidoreductase"/>
</dbReference>
<dbReference type="Proteomes" id="UP000593910">
    <property type="component" value="Chromosome"/>
</dbReference>
<dbReference type="Pfam" id="PF07992">
    <property type="entry name" value="Pyr_redox_2"/>
    <property type="match status" value="1"/>
</dbReference>
<dbReference type="InterPro" id="IPR036188">
    <property type="entry name" value="FAD/NAD-bd_sf"/>
</dbReference>
<dbReference type="InterPro" id="IPR023753">
    <property type="entry name" value="FAD/NAD-binding_dom"/>
</dbReference>
<feature type="domain" description="FAD/NAD(P)-binding" evidence="6">
    <location>
        <begin position="2"/>
        <end position="316"/>
    </location>
</feature>
<dbReference type="AlphaFoldDB" id="A0A7M1ATM8"/>
<evidence type="ECO:0000256" key="4">
    <source>
        <dbReference type="ARBA" id="ARBA00022827"/>
    </source>
</evidence>
<dbReference type="GO" id="GO:0019646">
    <property type="term" value="P:aerobic electron transport chain"/>
    <property type="evidence" value="ECO:0007669"/>
    <property type="project" value="TreeGrafter"/>
</dbReference>
<dbReference type="PANTHER" id="PTHR42913">
    <property type="entry name" value="APOPTOSIS-INDUCING FACTOR 1"/>
    <property type="match status" value="1"/>
</dbReference>
<reference evidence="7 8" key="1">
    <citation type="submission" date="2019-06" db="EMBL/GenBank/DDBJ databases">
        <title>Sulfurimonas gotlandica sp. nov., a chemoautotrophic and psychrotolerant epsilonproteobacterium isolated from a pelagic redoxcline, and an emended description of the genus Sulfurimonas.</title>
        <authorList>
            <person name="Wang S."/>
            <person name="Jiang L."/>
            <person name="Shao Z."/>
        </authorList>
    </citation>
    <scope>NUCLEOTIDE SEQUENCE [LARGE SCALE GENOMIC DNA]</scope>
    <source>
        <strain evidence="7 8">B2</strain>
    </source>
</reference>